<dbReference type="HOGENOM" id="CLU_117006_4_0_1"/>
<reference evidence="10" key="1">
    <citation type="journal article" date="2007" name="Gene">
        <title>The success of the RNase scaffold in the advance of biosciences and in evolution.</title>
        <authorList>
            <person name="Pizzo E."/>
            <person name="D'Alessio G."/>
        </authorList>
    </citation>
    <scope>NUCLEOTIDE SEQUENCE</scope>
</reference>
<dbReference type="eggNOG" id="ENOG502T1FH">
    <property type="taxonomic scope" value="Eukaryota"/>
</dbReference>
<feature type="domain" description="Ribonuclease A-domain" evidence="6">
    <location>
        <begin position="21"/>
        <end position="133"/>
    </location>
</feature>
<evidence type="ECO:0000256" key="3">
    <source>
        <dbReference type="ARBA" id="ARBA00022759"/>
    </source>
</evidence>
<evidence type="ECO:0000313" key="7">
    <source>
        <dbReference type="EMBL" id="ABQ23785.1"/>
    </source>
</evidence>
<dbReference type="Reactome" id="R-DRE-6803157">
    <property type="pathway name" value="Antimicrobial peptides"/>
</dbReference>
<dbReference type="KEGG" id="dre:100101462"/>
<feature type="signal peptide" evidence="5">
    <location>
        <begin position="1"/>
        <end position="22"/>
    </location>
</feature>
<feature type="chain" id="PRO_5035034759" evidence="5 10">
    <location>
        <begin position="23"/>
        <end position="135"/>
    </location>
</feature>
<dbReference type="InterPro" id="IPR023411">
    <property type="entry name" value="RNaseA_AS"/>
</dbReference>
<reference evidence="8 9" key="7">
    <citation type="journal article" date="2013" name="Nature">
        <title>The zebrafish reference genome sequence and its relationship to the human genome.</title>
        <authorList>
            <consortium name="Genome Reference Consortium Zebrafish"/>
            <person name="Howe K."/>
            <person name="Clark M.D."/>
            <person name="Torroja C.F."/>
            <person name="Torrance J."/>
            <person name="Berthelot C."/>
            <person name="Muffato M."/>
            <person name="Collins J.E."/>
            <person name="Humphray S."/>
            <person name="McLaren K."/>
            <person name="Matthews L."/>
            <person name="McLaren S."/>
            <person name="Sealy I."/>
            <person name="Caccamo M."/>
            <person name="Churcher C."/>
            <person name="Scott C."/>
            <person name="Barrett J.C."/>
            <person name="Koch R."/>
            <person name="Rauch G.J."/>
            <person name="White S."/>
            <person name="Chow W."/>
            <person name="Kilian B."/>
            <person name="Quintais L.T."/>
            <person name="Guerra-Assuncao J.A."/>
            <person name="Zhou Y."/>
            <person name="Gu Y."/>
            <person name="Yen J."/>
            <person name="Vogel J.H."/>
            <person name="Eyre T."/>
            <person name="Redmond S."/>
            <person name="Banerjee R."/>
            <person name="Chi J."/>
            <person name="Fu B."/>
            <person name="Langley E."/>
            <person name="Maguire S.F."/>
            <person name="Laird G.K."/>
            <person name="Lloyd D."/>
            <person name="Kenyon E."/>
            <person name="Donaldson S."/>
            <person name="Sehra H."/>
            <person name="Almeida-King J."/>
            <person name="Loveland J."/>
            <person name="Trevanion S."/>
            <person name="Jones M."/>
            <person name="Quail M."/>
            <person name="Willey D."/>
            <person name="Hunt A."/>
            <person name="Burton J."/>
            <person name="Sims S."/>
            <person name="McLay K."/>
            <person name="Plumb B."/>
            <person name="Davis J."/>
            <person name="Clee C."/>
            <person name="Oliver K."/>
            <person name="Clark R."/>
            <person name="Riddle C."/>
            <person name="Elliot D."/>
            <person name="Eliott D."/>
            <person name="Threadgold G."/>
            <person name="Harden G."/>
            <person name="Ware D."/>
            <person name="Begum S."/>
            <person name="Mortimore B."/>
            <person name="Mortimer B."/>
            <person name="Kerry G."/>
            <person name="Heath P."/>
            <person name="Phillimore B."/>
            <person name="Tracey A."/>
            <person name="Corby N."/>
            <person name="Dunn M."/>
            <person name="Johnson C."/>
            <person name="Wood J."/>
            <person name="Clark S."/>
            <person name="Pelan S."/>
            <person name="Griffiths G."/>
            <person name="Smith M."/>
            <person name="Glithero R."/>
            <person name="Howden P."/>
            <person name="Barker N."/>
            <person name="Lloyd C."/>
            <person name="Stevens C."/>
            <person name="Harley J."/>
            <person name="Holt K."/>
            <person name="Panagiotidis G."/>
            <person name="Lovell J."/>
            <person name="Beasley H."/>
            <person name="Henderson C."/>
            <person name="Gordon D."/>
            <person name="Auger K."/>
            <person name="Wright D."/>
            <person name="Collins J."/>
            <person name="Raisen C."/>
            <person name="Dyer L."/>
            <person name="Leung K."/>
            <person name="Robertson L."/>
            <person name="Ambridge K."/>
            <person name="Leongamornlert D."/>
            <person name="McGuire S."/>
            <person name="Gilderthorp R."/>
            <person name="Griffiths C."/>
            <person name="Manthravadi D."/>
            <person name="Nichol S."/>
            <person name="Barker G."/>
            <person name="Whitehead S."/>
            <person name="Kay M."/>
            <person name="Brown J."/>
            <person name="Murnane C."/>
            <person name="Gray E."/>
            <person name="Humphries M."/>
            <person name="Sycamore N."/>
            <person name="Barker D."/>
            <person name="Saunders D."/>
            <person name="Wallis J."/>
            <person name="Babbage A."/>
            <person name="Hammond S."/>
            <person name="Mashreghi-Mohammadi M."/>
            <person name="Barr L."/>
            <person name="Martin S."/>
            <person name="Wray P."/>
            <person name="Ellington A."/>
            <person name="Matthews N."/>
            <person name="Ellwood M."/>
            <person name="Woodmansey R."/>
            <person name="Clark G."/>
            <person name="Cooper J."/>
            <person name="Cooper J."/>
            <person name="Tromans A."/>
            <person name="Grafham D."/>
            <person name="Skuce C."/>
            <person name="Pandian R."/>
            <person name="Andrews R."/>
            <person name="Harrison E."/>
            <person name="Kimberley A."/>
            <person name="Garnett J."/>
            <person name="Fosker N."/>
            <person name="Hall R."/>
            <person name="Garner P."/>
            <person name="Kelly D."/>
            <person name="Bird C."/>
            <person name="Palmer S."/>
            <person name="Gehring I."/>
            <person name="Berger A."/>
            <person name="Dooley C.M."/>
            <person name="Ersan-Urun Z."/>
            <person name="Eser C."/>
            <person name="Geiger H."/>
            <person name="Geisler M."/>
            <person name="Karotki L."/>
            <person name="Kirn A."/>
            <person name="Konantz J."/>
            <person name="Konantz M."/>
            <person name="Oberlander M."/>
            <person name="Rudolph-Geiger S."/>
            <person name="Teucke M."/>
            <person name="Lanz C."/>
            <person name="Raddatz G."/>
            <person name="Osoegawa K."/>
            <person name="Zhu B."/>
            <person name="Rapp A."/>
            <person name="Widaa S."/>
            <person name="Langford C."/>
            <person name="Yang F."/>
            <person name="Schuster S.C."/>
            <person name="Carter N.P."/>
            <person name="Harrow J."/>
            <person name="Ning Z."/>
            <person name="Herrero J."/>
            <person name="Searle S.M."/>
            <person name="Enright A."/>
            <person name="Geisler R."/>
            <person name="Plasterk R.H."/>
            <person name="Lee C."/>
            <person name="Westerfield M."/>
            <person name="de Jong P.J."/>
            <person name="Zon L.I."/>
            <person name="Postlethwait J.H."/>
            <person name="Nusslein-Volhard C."/>
            <person name="Hubbard T.J."/>
            <person name="Roest Crollius H."/>
            <person name="Rogers J."/>
            <person name="Stemple D.L."/>
        </authorList>
    </citation>
    <scope>NUCLEOTIDE SEQUENCE [LARGE SCALE GENOMIC DNA]</scope>
    <source>
        <strain evidence="8">Tuebingen</strain>
    </source>
</reference>
<evidence type="ECO:0000256" key="1">
    <source>
        <dbReference type="ARBA" id="ARBA00005600"/>
    </source>
</evidence>
<dbReference type="Pfam" id="PF00074">
    <property type="entry name" value="RnaseA"/>
    <property type="match status" value="1"/>
</dbReference>
<dbReference type="GO" id="GO:0004519">
    <property type="term" value="F:endonuclease activity"/>
    <property type="evidence" value="ECO:0007669"/>
    <property type="project" value="UniProtKB-KW"/>
</dbReference>
<dbReference type="GO" id="GO:0050829">
    <property type="term" value="P:defense response to Gram-negative bacterium"/>
    <property type="evidence" value="ECO:0000314"/>
    <property type="project" value="ZFIN"/>
</dbReference>
<dbReference type="InterPro" id="IPR036816">
    <property type="entry name" value="RNaseA-like_dom_sf"/>
</dbReference>
<keyword evidence="5 10" id="KW-0732">Signal</keyword>
<dbReference type="InterPro" id="IPR001427">
    <property type="entry name" value="RNaseA"/>
</dbReference>
<evidence type="ECO:0000313" key="11">
    <source>
        <dbReference type="ZFIN" id="ZDB-GENE-070713-7"/>
    </source>
</evidence>
<dbReference type="Bgee" id="ENSDARG00000076983">
    <property type="expression patterns" value="Expressed in head kidney and 2 other cell types or tissues"/>
</dbReference>
<reference evidence="10" key="10">
    <citation type="journal article" date="2019" name="Dev. Comp. Immunol.">
        <title>The negative regulation of piscine CD44c in viral and bacterial infection.</title>
        <authorList>
            <person name="Cao L."/>
            <person name="Wu X.M."/>
            <person name="Nie P."/>
            <person name="Chang M.X."/>
        </authorList>
    </citation>
    <scope>NUCLEOTIDE SEQUENCE</scope>
</reference>
<evidence type="ECO:0000256" key="4">
    <source>
        <dbReference type="ARBA" id="ARBA00022801"/>
    </source>
</evidence>
<dbReference type="EMBL" id="EF382671">
    <property type="protein sequence ID" value="ABQ23785.1"/>
    <property type="molecule type" value="mRNA"/>
</dbReference>
<dbReference type="AGR" id="ZFIN:ZDB-GENE-070713-7"/>
<reference evidence="8" key="6">
    <citation type="submission" date="2012-02" db="UniProtKB">
        <authorList>
            <consortium name="Ensembl"/>
        </authorList>
    </citation>
    <scope>IDENTIFICATION</scope>
    <source>
        <strain evidence="8">Tuebingen</strain>
    </source>
</reference>
<protein>
    <submittedName>
        <fullName evidence="7">RNase 3</fullName>
    </submittedName>
    <submittedName>
        <fullName evidence="10">Ribonuclease like 4 precursor</fullName>
    </submittedName>
    <submittedName>
        <fullName evidence="8">Ribonuclease-like 4</fullName>
    </submittedName>
</protein>
<dbReference type="OMA" id="ENEMCIY"/>
<evidence type="ECO:0000313" key="10">
    <source>
        <dbReference type="RefSeq" id="NP_001093574.1"/>
    </source>
</evidence>
<dbReference type="Ensembl" id="ENSDART00000135176.3">
    <property type="protein sequence ID" value="ENSDARP00000113719.1"/>
    <property type="gene ID" value="ENSDARG00000076983.4"/>
</dbReference>
<keyword evidence="4 5" id="KW-0378">Hydrolase</keyword>
<reference evidence="10" key="3">
    <citation type="journal article" date="2008" name="J. Mol. Biol.">
        <title>Ribonuclease A homologues of the zebrafish: polymorphism, crystal structures of two representatives and their evolutionary implications.</title>
        <authorList>
            <person name="Kazakou K."/>
            <person name="Holloway D.E."/>
            <person name="Prior S.H."/>
            <person name="Subramanian V."/>
            <person name="Acharya K.R."/>
        </authorList>
    </citation>
    <scope>NUCLEOTIDE SEQUENCE</scope>
</reference>
<reference evidence="10" key="8">
    <citation type="journal article" date="2017" name="Sci. Rep.">
        <title>NOD1 deficiency impairs CD44a/Lck as well as PI3K/Akt pathway.</title>
        <authorList>
            <person name="Hu Y.W."/>
            <person name="Wu X.M."/>
            <person name="Ren S.S."/>
            <person name="Cao L."/>
            <person name="Nie P."/>
            <person name="Chang M.X."/>
        </authorList>
    </citation>
    <scope>NUCLEOTIDE SEQUENCE</scope>
</reference>
<keyword evidence="3 5" id="KW-0255">Endonuclease</keyword>
<keyword evidence="9" id="KW-1185">Reference proteome</keyword>
<dbReference type="SMR" id="A5HAK2"/>
<reference evidence="10" key="9">
    <citation type="journal article" date="2018" name="Dev. Comp. Immunol.">
        <title>The discrepancy function of NLRC5 isoforms in antiviral and antibacterial immune responses.</title>
        <authorList>
            <person name="Cao L."/>
            <person name="Wu X.M."/>
            <person name="Hu Y.W."/>
            <person name="Xue N.N."/>
            <person name="Nie P."/>
            <person name="Chang M.X."/>
        </authorList>
    </citation>
    <scope>NUCLEOTIDE SEQUENCE</scope>
</reference>
<dbReference type="SMART" id="SM00092">
    <property type="entry name" value="RNAse_Pc"/>
    <property type="match status" value="1"/>
</dbReference>
<evidence type="ECO:0000259" key="6">
    <source>
        <dbReference type="SMART" id="SM00092"/>
    </source>
</evidence>
<dbReference type="EMBL" id="AL928685">
    <property type="status" value="NOT_ANNOTATED_CDS"/>
    <property type="molecule type" value="Genomic_DNA"/>
</dbReference>
<dbReference type="ZFIN" id="ZDB-GENE-070713-7">
    <property type="gene designation" value="rnasel4"/>
</dbReference>
<evidence type="ECO:0000313" key="9">
    <source>
        <dbReference type="Proteomes" id="UP000000437"/>
    </source>
</evidence>
<dbReference type="RefSeq" id="NP_001093574.1">
    <property type="nucleotide sequence ID" value="NM_001100104.1"/>
</dbReference>
<dbReference type="Ensembl" id="ENSDART00000112388.2">
    <property type="protein sequence ID" value="ENSDARP00000100693.1"/>
    <property type="gene ID" value="ENSDARG00000076983.4"/>
</dbReference>
<dbReference type="Proteomes" id="UP000000437">
    <property type="component" value="Chromosome 22"/>
</dbReference>
<dbReference type="STRING" id="7955.ENSDARP00000113719"/>
<dbReference type="GO" id="GO:0003723">
    <property type="term" value="F:RNA binding"/>
    <property type="evidence" value="ECO:0000305"/>
    <property type="project" value="ZFIN"/>
</dbReference>
<reference evidence="10" key="5">
    <citation type="journal article" date="2011" name="Dev. Comp. Immunol.">
        <title>Topographical distribution of antimicrobial genes in the zebrafish intestine.</title>
        <authorList>
            <person name="Oehlers S.H."/>
            <person name="Flores M.V."/>
            <person name="Chen T."/>
            <person name="Hall C.J."/>
            <person name="Crosier K.E."/>
            <person name="Crosier P.S."/>
        </authorList>
    </citation>
    <scope>NUCLEOTIDE SEQUENCE</scope>
</reference>
<reference evidence="10" key="4">
    <citation type="journal article" date="2011" name="Biochem. J.">
        <title>A new RNase sheds light on the RNase/angiogenin subfamily from zebrafish.</title>
        <authorList>
            <person name="Pizzo E."/>
            <person name="Merlino A."/>
            <person name="Turano M."/>
            <person name="Russo Krauss I."/>
            <person name="Coscia F."/>
            <person name="Zanfardino A."/>
            <person name="Varcamonti M."/>
            <person name="Furia A."/>
            <person name="Giancola C."/>
            <person name="Mazzarella L."/>
            <person name="Sica F."/>
            <person name="D'Alessio G."/>
        </authorList>
    </citation>
    <scope>NUCLEOTIDE SEQUENCE</scope>
</reference>
<dbReference type="GO" id="GO:0016787">
    <property type="term" value="F:hydrolase activity"/>
    <property type="evidence" value="ECO:0007669"/>
    <property type="project" value="UniProtKB-KW"/>
</dbReference>
<dbReference type="GO" id="GO:0004540">
    <property type="term" value="F:RNA nuclease activity"/>
    <property type="evidence" value="ECO:0000314"/>
    <property type="project" value="ZFIN"/>
</dbReference>
<dbReference type="PROSITE" id="PS00127">
    <property type="entry name" value="RNASE_PANCREATIC"/>
    <property type="match status" value="1"/>
</dbReference>
<dbReference type="Reactome" id="R-DRE-6798695">
    <property type="pathway name" value="Neutrophil degranulation"/>
</dbReference>
<reference evidence="10" key="11">
    <citation type="journal article" date="2019" name="Proc. Natl. Acad. Sci. U.S.A.">
        <title>Epithelial delamination is protective during pharmaceutical-induced enteropathy.</title>
        <authorList>
            <person name="Espenschied S.T."/>
            <person name="Cronan M.R."/>
            <person name="Matty M.A."/>
            <person name="Mueller O."/>
            <person name="Redinbo M.R."/>
            <person name="Tobin D.M."/>
            <person name="Rawls J.F."/>
        </authorList>
    </citation>
    <scope>NUCLEOTIDE SEQUENCE</scope>
</reference>
<dbReference type="PaxDb" id="7955-ENSDARP00000113719"/>
<dbReference type="PANTHER" id="PTHR11437:SF66">
    <property type="entry name" value="RNASE 3"/>
    <property type="match status" value="1"/>
</dbReference>
<dbReference type="OrthoDB" id="8573660at2759"/>
<sequence length="135" mass="15224">MKTRQSFIILLLVICASLAVNSQSYNDFKRKHLAPAGMKEDDCTTLIVTERKIKEKNQCKKINTFILETEDKIKGVCNTPATDGKNHKGTGFTVINCTKIENIIDCKYNGVKRTTDIILTCENRLPVHYGRSNNS</sequence>
<dbReference type="Reactome" id="R-DRE-418990">
    <property type="pathway name" value="Adherens junctions interactions"/>
</dbReference>
<dbReference type="CDD" id="cd06265">
    <property type="entry name" value="RNase_A_canonical"/>
    <property type="match status" value="1"/>
</dbReference>
<gene>
    <name evidence="8 10 11" type="primary">rnasel4</name>
</gene>
<organism evidence="7">
    <name type="scientific">Danio rerio</name>
    <name type="common">Zebrafish</name>
    <name type="synonym">Brachydanio rerio</name>
    <dbReference type="NCBI Taxonomy" id="7955"/>
    <lineage>
        <taxon>Eukaryota</taxon>
        <taxon>Metazoa</taxon>
        <taxon>Chordata</taxon>
        <taxon>Craniata</taxon>
        <taxon>Vertebrata</taxon>
        <taxon>Euteleostomi</taxon>
        <taxon>Actinopterygii</taxon>
        <taxon>Neopterygii</taxon>
        <taxon>Teleostei</taxon>
        <taxon>Ostariophysi</taxon>
        <taxon>Cypriniformes</taxon>
        <taxon>Danionidae</taxon>
        <taxon>Danioninae</taxon>
        <taxon>Danio</taxon>
    </lineage>
</organism>
<evidence type="ECO:0000256" key="5">
    <source>
        <dbReference type="RuleBase" id="RU000651"/>
    </source>
</evidence>
<dbReference type="GeneTree" id="ENSGT01000000218958"/>
<accession>A0A8M1NE50</accession>
<evidence type="ECO:0000256" key="2">
    <source>
        <dbReference type="ARBA" id="ARBA00022722"/>
    </source>
</evidence>
<dbReference type="GeneID" id="100101462"/>
<dbReference type="GO" id="GO:0050830">
    <property type="term" value="P:defense response to Gram-positive bacterium"/>
    <property type="evidence" value="ECO:0000314"/>
    <property type="project" value="ZFIN"/>
</dbReference>
<accession>A5HAK2</accession>
<keyword evidence="2 5" id="KW-0540">Nuclease</keyword>
<comment type="similarity">
    <text evidence="1 5">Belongs to the pancreatic ribonuclease family.</text>
</comment>
<name>A5HAK2_DANRE</name>
<dbReference type="SUPFAM" id="SSF54076">
    <property type="entry name" value="RNase A-like"/>
    <property type="match status" value="1"/>
</dbReference>
<dbReference type="AlphaFoldDB" id="A5HAK2"/>
<dbReference type="Gene3D" id="3.10.130.10">
    <property type="entry name" value="Ribonuclease A-like domain"/>
    <property type="match status" value="1"/>
</dbReference>
<dbReference type="CTD" id="100101462"/>
<dbReference type="GO" id="GO:0001525">
    <property type="term" value="P:angiogenesis"/>
    <property type="evidence" value="ECO:0000314"/>
    <property type="project" value="ZFIN"/>
</dbReference>
<dbReference type="PANTHER" id="PTHR11437">
    <property type="entry name" value="RIBONUCLEASE"/>
    <property type="match status" value="1"/>
</dbReference>
<reference evidence="7 10" key="2">
    <citation type="journal article" date="2007" name="Mol. Biol. Evol.">
        <title>Zebrafish ribonucleases are bactericidal: implications for the origin of the vertebrate RNase A superfamily.</title>
        <authorList>
            <person name="Cho S."/>
            <person name="Zhang J."/>
        </authorList>
    </citation>
    <scope>NUCLEOTIDE SEQUENCE</scope>
</reference>
<dbReference type="InterPro" id="IPR023412">
    <property type="entry name" value="RNaseA_domain"/>
</dbReference>
<dbReference type="BRENDA" id="4.6.1.18">
    <property type="organism ID" value="928"/>
</dbReference>
<proteinExistence type="evidence at transcript level"/>
<evidence type="ECO:0000313" key="8">
    <source>
        <dbReference type="Ensembl" id="ENSDARP00000100693"/>
    </source>
</evidence>
<reference evidence="10" key="12">
    <citation type="submission" date="2025-04" db="UniProtKB">
        <authorList>
            <consortium name="RefSeq"/>
        </authorList>
    </citation>
    <scope>IDENTIFICATION</scope>
</reference>